<organism evidence="8 9">
    <name type="scientific">Cotesia congregata</name>
    <name type="common">Parasitoid wasp</name>
    <name type="synonym">Apanteles congregatus</name>
    <dbReference type="NCBI Taxonomy" id="51543"/>
    <lineage>
        <taxon>Eukaryota</taxon>
        <taxon>Metazoa</taxon>
        <taxon>Ecdysozoa</taxon>
        <taxon>Arthropoda</taxon>
        <taxon>Hexapoda</taxon>
        <taxon>Insecta</taxon>
        <taxon>Pterygota</taxon>
        <taxon>Neoptera</taxon>
        <taxon>Endopterygota</taxon>
        <taxon>Hymenoptera</taxon>
        <taxon>Apocrita</taxon>
        <taxon>Ichneumonoidea</taxon>
        <taxon>Braconidae</taxon>
        <taxon>Microgastrinae</taxon>
        <taxon>Cotesia</taxon>
    </lineage>
</organism>
<dbReference type="Pfam" id="PF04592">
    <property type="entry name" value="SelP_N"/>
    <property type="match status" value="1"/>
</dbReference>
<dbReference type="GO" id="GO:0008430">
    <property type="term" value="F:selenium binding"/>
    <property type="evidence" value="ECO:0007669"/>
    <property type="project" value="InterPro"/>
</dbReference>
<name>A0A8J2MJA1_COTCN</name>
<feature type="non-terminal residue" evidence="8">
    <location>
        <position position="1"/>
    </location>
</feature>
<accession>A0A8J2MJA1</accession>
<protein>
    <submittedName>
        <fullName evidence="8">Similar to sepp1b: Selenoprotein Pb (Danio rerio)</fullName>
    </submittedName>
</protein>
<reference evidence="8" key="1">
    <citation type="submission" date="2021-04" db="EMBL/GenBank/DDBJ databases">
        <authorList>
            <person name="Chebbi M.A.C M."/>
        </authorList>
    </citation>
    <scope>NUCLEOTIDE SEQUENCE</scope>
</reference>
<keyword evidence="3" id="KW-0732">Signal</keyword>
<comment type="subcellular location">
    <subcellularLocation>
        <location evidence="1">Secreted</location>
    </subcellularLocation>
</comment>
<evidence type="ECO:0000256" key="2">
    <source>
        <dbReference type="ARBA" id="ARBA00022525"/>
    </source>
</evidence>
<dbReference type="AlphaFoldDB" id="A0A8J2MJA1"/>
<dbReference type="PANTHER" id="PTHR10105">
    <property type="entry name" value="SELENOPROTEIN P"/>
    <property type="match status" value="1"/>
</dbReference>
<feature type="region of interest" description="Disordered" evidence="6">
    <location>
        <begin position="255"/>
        <end position="288"/>
    </location>
</feature>
<evidence type="ECO:0000313" key="9">
    <source>
        <dbReference type="Proteomes" id="UP000786811"/>
    </source>
</evidence>
<dbReference type="InterPro" id="IPR037941">
    <property type="entry name" value="SeP"/>
</dbReference>
<keyword evidence="4" id="KW-0712">Selenocysteine</keyword>
<dbReference type="InterPro" id="IPR007671">
    <property type="entry name" value="Selenoprotein-P_N"/>
</dbReference>
<evidence type="ECO:0000313" key="8">
    <source>
        <dbReference type="EMBL" id="CAG5085426.1"/>
    </source>
</evidence>
<keyword evidence="5" id="KW-0325">Glycoprotein</keyword>
<evidence type="ECO:0000256" key="6">
    <source>
        <dbReference type="SAM" id="MobiDB-lite"/>
    </source>
</evidence>
<evidence type="ECO:0000256" key="1">
    <source>
        <dbReference type="ARBA" id="ARBA00004613"/>
    </source>
</evidence>
<dbReference type="OrthoDB" id="6134775at2759"/>
<gene>
    <name evidence="8" type="ORF">HICCMSTLAB_LOCUS4373</name>
</gene>
<evidence type="ECO:0000256" key="3">
    <source>
        <dbReference type="ARBA" id="ARBA00022729"/>
    </source>
</evidence>
<feature type="compositionally biased region" description="Acidic residues" evidence="6">
    <location>
        <begin position="255"/>
        <end position="269"/>
    </location>
</feature>
<comment type="caution">
    <text evidence="8">The sequence shown here is derived from an EMBL/GenBank/DDBJ whole genome shotgun (WGS) entry which is preliminary data.</text>
</comment>
<dbReference type="EMBL" id="CAJNRD030001118">
    <property type="protein sequence ID" value="CAG5085426.1"/>
    <property type="molecule type" value="Genomic_DNA"/>
</dbReference>
<evidence type="ECO:0000256" key="5">
    <source>
        <dbReference type="ARBA" id="ARBA00023180"/>
    </source>
</evidence>
<feature type="compositionally biased region" description="Polar residues" evidence="6">
    <location>
        <begin position="273"/>
        <end position="286"/>
    </location>
</feature>
<evidence type="ECO:0000259" key="7">
    <source>
        <dbReference type="Pfam" id="PF04592"/>
    </source>
</evidence>
<dbReference type="PANTHER" id="PTHR10105:SF2">
    <property type="entry name" value="AGAP003297-PA"/>
    <property type="match status" value="1"/>
</dbReference>
<proteinExistence type="predicted"/>
<evidence type="ECO:0000256" key="4">
    <source>
        <dbReference type="ARBA" id="ARBA00022933"/>
    </source>
</evidence>
<feature type="domain" description="Selenoprotein P N-terminal" evidence="7">
    <location>
        <begin position="65"/>
        <end position="156"/>
    </location>
</feature>
<dbReference type="GO" id="GO:0001887">
    <property type="term" value="P:selenium compound metabolic process"/>
    <property type="evidence" value="ECO:0007669"/>
    <property type="project" value="TreeGrafter"/>
</dbReference>
<sequence>MRVKMSSTLIPILILIFIPSFITTGFNYSSEYSDTDKCPKAEFIAGQLGVVNVLGFLDPTQPSNNEQLNIRKNFNGSKDQVLVIDRCGYLAYQIVLPWSILHFPYVKAAILSTHKDDPCGPCDTYATDVVELDEIETCTLTYSIPATSEVTEATGAYVTYSEEKVLPDLKIIMHAPHYHMSGDATKKHEYLVLEHSKPDFHGHLDVPDSSTDERSGKLGDGLIISDSTVYERDQGPGFFGEVADIWRNSVNFDQQVDEDEEDEEDEEELSEKLQISQSTEANGQDVNDNEEEIKSKLIAHYSKLVPWIYYILEK</sequence>
<dbReference type="GO" id="GO:0005576">
    <property type="term" value="C:extracellular region"/>
    <property type="evidence" value="ECO:0007669"/>
    <property type="project" value="UniProtKB-SubCell"/>
</dbReference>
<keyword evidence="2" id="KW-0964">Secreted</keyword>
<keyword evidence="9" id="KW-1185">Reference proteome</keyword>
<dbReference type="Proteomes" id="UP000786811">
    <property type="component" value="Unassembled WGS sequence"/>
</dbReference>